<evidence type="ECO:0000313" key="1">
    <source>
        <dbReference type="EMBL" id="SHE55760.1"/>
    </source>
</evidence>
<keyword evidence="2" id="KW-1185">Reference proteome</keyword>
<name>A0A1M4UGS4_9ACTN</name>
<organism evidence="1 2">
    <name type="scientific">Ferrithrix thermotolerans DSM 19514</name>
    <dbReference type="NCBI Taxonomy" id="1121881"/>
    <lineage>
        <taxon>Bacteria</taxon>
        <taxon>Bacillati</taxon>
        <taxon>Actinomycetota</taxon>
        <taxon>Acidimicrobiia</taxon>
        <taxon>Acidimicrobiales</taxon>
        <taxon>Acidimicrobiaceae</taxon>
        <taxon>Ferrithrix</taxon>
    </lineage>
</organism>
<reference evidence="2" key="1">
    <citation type="submission" date="2016-11" db="EMBL/GenBank/DDBJ databases">
        <authorList>
            <person name="Varghese N."/>
            <person name="Submissions S."/>
        </authorList>
    </citation>
    <scope>NUCLEOTIDE SEQUENCE [LARGE SCALE GENOMIC DNA]</scope>
    <source>
        <strain evidence="2">DSM 19514</strain>
    </source>
</reference>
<gene>
    <name evidence="1" type="ORF">SAMN02745225_00962</name>
</gene>
<dbReference type="RefSeq" id="WP_072789362.1">
    <property type="nucleotide sequence ID" value="NZ_FQUL01000010.1"/>
</dbReference>
<protein>
    <submittedName>
        <fullName evidence="1">Uncharacterized protein</fullName>
    </submittedName>
</protein>
<sequence>MNLLVFPLFLSFVGLAAVLMVLSRHGAFIERYRSERAQAGAVEVAKLAARRVQDFPRVVLIAVVRHEETLLIGYKKADEFSGVREDKRPEIDHPELGETMIAWLPSDDELLTSTLDSWCATRAELYMKIDTNSRVVRLSNMDLESTVELTLTPTSSR</sequence>
<evidence type="ECO:0000313" key="2">
    <source>
        <dbReference type="Proteomes" id="UP000184295"/>
    </source>
</evidence>
<accession>A0A1M4UGS4</accession>
<dbReference type="Proteomes" id="UP000184295">
    <property type="component" value="Unassembled WGS sequence"/>
</dbReference>
<proteinExistence type="predicted"/>
<dbReference type="EMBL" id="FQUL01000010">
    <property type="protein sequence ID" value="SHE55760.1"/>
    <property type="molecule type" value="Genomic_DNA"/>
</dbReference>
<dbReference type="STRING" id="1121881.SAMN02745225_00962"/>
<dbReference type="AlphaFoldDB" id="A0A1M4UGS4"/>